<dbReference type="InterPro" id="IPR037066">
    <property type="entry name" value="Plug_dom_sf"/>
</dbReference>
<protein>
    <submittedName>
        <fullName evidence="12">Outer membrane receptor proteins, mostly Fe transport</fullName>
    </submittedName>
</protein>
<organism evidence="12 13">
    <name type="scientific">Chishuiella changwenlii</name>
    <dbReference type="NCBI Taxonomy" id="1434701"/>
    <lineage>
        <taxon>Bacteria</taxon>
        <taxon>Pseudomonadati</taxon>
        <taxon>Bacteroidota</taxon>
        <taxon>Flavobacteriia</taxon>
        <taxon>Flavobacteriales</taxon>
        <taxon>Weeksellaceae</taxon>
        <taxon>Chishuiella</taxon>
    </lineage>
</organism>
<dbReference type="AlphaFoldDB" id="A0A1M6WE86"/>
<evidence type="ECO:0000256" key="2">
    <source>
        <dbReference type="ARBA" id="ARBA00022448"/>
    </source>
</evidence>
<comment type="subcellular location">
    <subcellularLocation>
        <location evidence="1 7">Cell outer membrane</location>
        <topology evidence="1 7">Multi-pass membrane protein</topology>
    </subcellularLocation>
</comment>
<evidence type="ECO:0000256" key="9">
    <source>
        <dbReference type="SAM" id="SignalP"/>
    </source>
</evidence>
<gene>
    <name evidence="12" type="ORF">SAMN05443634_104277</name>
</gene>
<feature type="signal peptide" evidence="9">
    <location>
        <begin position="1"/>
        <end position="20"/>
    </location>
</feature>
<dbReference type="InterPro" id="IPR036942">
    <property type="entry name" value="Beta-barrel_TonB_sf"/>
</dbReference>
<keyword evidence="12" id="KW-0675">Receptor</keyword>
<dbReference type="Pfam" id="PF14905">
    <property type="entry name" value="OMP_b-brl_3"/>
    <property type="match status" value="1"/>
</dbReference>
<evidence type="ECO:0000259" key="10">
    <source>
        <dbReference type="Pfam" id="PF07715"/>
    </source>
</evidence>
<evidence type="ECO:0000256" key="6">
    <source>
        <dbReference type="ARBA" id="ARBA00023237"/>
    </source>
</evidence>
<proteinExistence type="inferred from homology"/>
<dbReference type="InterPro" id="IPR012910">
    <property type="entry name" value="Plug_dom"/>
</dbReference>
<sequence length="843" mass="95145">MRLRSLFALMFIVICAGLNAQDLLKVKGKVLSSDNKPVEFTTISLESAEEGLVVEAATDAKGEFNIEAKAGTYILVVEPLGYDIIEKQIDLKTTTDLGVFTAKTSQTVSLDAAVVTAEKPIYKVELDKKVYDMANDPMSQGQTLSDALANVPSVAVDAEGNVSLRGNDNVKFLIDGKPSGMLGVSDIGEALKNIPAENVERIELVTNPSARYEASGSAGIINIVLKKGSNTGFNGSVTLNGGIPEMAGGNVNLNYKTKKYNLFGNLGTRYSNRKGEGSAFRTNFDELGNVRDYLSTNRDNDRLRRNYNIRLGGEYYLDDKNTLGLSAGYRYNNGNNNSFVNYNNYDALMAFTTNDFNVQDEKEIENNFDVDFNYKHEFDKKGHEFSFTGRFSTQKEDENGNVLNNVTSKDGSNEITQTTRITDNLEKQNTVVLTADYVRPIGEKGKFELGARADFNNNKTNNRTFNSGENGLVPDDRFFANVDNQQNVLAAYTQYGNAIGENFQYFAGLRLESSDMQIDNHTNGQSISKKYTDLFPTLTLNYKFTQKNELQFSYSRRVRRPMGFMLMPFFSPTDDRNIRNGNPDLDPTYTNSFELSYITTVGKLMVTPSLFYQKTTNTINQFVRTRKDQKTDELGNIYYQDALISTPINVGDEDRYGLDLTATYRPFKWWNLMFNVNLFGYNRTGFHQETNLSYNEQTGQEEMKVDSQDFSGNGFSSRGRLSSNFVLPGDFKVQLAGNYMGGIKTAQQKTEDNLSMDFSLSKDFFNKRATLTFNIRDVFDSRRREMTTYAADYTNYENMRWMVRSFNLAFTYRFKNTNERERNKRPDGGEEMMGGEEMQIPAA</sequence>
<dbReference type="Pfam" id="PF07715">
    <property type="entry name" value="Plug"/>
    <property type="match status" value="1"/>
</dbReference>
<dbReference type="SUPFAM" id="SSF56935">
    <property type="entry name" value="Porins"/>
    <property type="match status" value="1"/>
</dbReference>
<evidence type="ECO:0000259" key="11">
    <source>
        <dbReference type="Pfam" id="PF14905"/>
    </source>
</evidence>
<keyword evidence="3 7" id="KW-1134">Transmembrane beta strand</keyword>
<feature type="domain" description="Outer membrane protein beta-barrel" evidence="11">
    <location>
        <begin position="376"/>
        <end position="812"/>
    </location>
</feature>
<reference evidence="13" key="1">
    <citation type="submission" date="2016-11" db="EMBL/GenBank/DDBJ databases">
        <authorList>
            <person name="Varghese N."/>
            <person name="Submissions S."/>
        </authorList>
    </citation>
    <scope>NUCLEOTIDE SEQUENCE [LARGE SCALE GENOMIC DNA]</scope>
    <source>
        <strain evidence="13">DSM 27989</strain>
    </source>
</reference>
<dbReference type="PANTHER" id="PTHR40980:SF4">
    <property type="entry name" value="TONB-DEPENDENT RECEPTOR-LIKE BETA-BARREL DOMAIN-CONTAINING PROTEIN"/>
    <property type="match status" value="1"/>
</dbReference>
<dbReference type="Pfam" id="PF13715">
    <property type="entry name" value="CarbopepD_reg_2"/>
    <property type="match status" value="1"/>
</dbReference>
<dbReference type="STRING" id="1434701.SAMN05443634_104277"/>
<dbReference type="GO" id="GO:0009279">
    <property type="term" value="C:cell outer membrane"/>
    <property type="evidence" value="ECO:0007669"/>
    <property type="project" value="UniProtKB-SubCell"/>
</dbReference>
<dbReference type="SUPFAM" id="SSF49464">
    <property type="entry name" value="Carboxypeptidase regulatory domain-like"/>
    <property type="match status" value="1"/>
</dbReference>
<keyword evidence="9" id="KW-0732">Signal</keyword>
<dbReference type="InterPro" id="IPR041700">
    <property type="entry name" value="OMP_b-brl_3"/>
</dbReference>
<feature type="region of interest" description="Disordered" evidence="8">
    <location>
        <begin position="820"/>
        <end position="843"/>
    </location>
</feature>
<dbReference type="InterPro" id="IPR039426">
    <property type="entry name" value="TonB-dep_rcpt-like"/>
</dbReference>
<feature type="domain" description="TonB-dependent receptor plug" evidence="10">
    <location>
        <begin position="138"/>
        <end position="220"/>
    </location>
</feature>
<evidence type="ECO:0000256" key="3">
    <source>
        <dbReference type="ARBA" id="ARBA00022452"/>
    </source>
</evidence>
<evidence type="ECO:0000256" key="5">
    <source>
        <dbReference type="ARBA" id="ARBA00023136"/>
    </source>
</evidence>
<evidence type="ECO:0000313" key="13">
    <source>
        <dbReference type="Proteomes" id="UP000184120"/>
    </source>
</evidence>
<evidence type="ECO:0000256" key="7">
    <source>
        <dbReference type="PROSITE-ProRule" id="PRU01360"/>
    </source>
</evidence>
<dbReference type="Gene3D" id="2.60.40.1120">
    <property type="entry name" value="Carboxypeptidase-like, regulatory domain"/>
    <property type="match status" value="1"/>
</dbReference>
<keyword evidence="4 7" id="KW-0812">Transmembrane</keyword>
<dbReference type="OrthoDB" id="8764943at2"/>
<feature type="chain" id="PRO_5012206773" evidence="9">
    <location>
        <begin position="21"/>
        <end position="843"/>
    </location>
</feature>
<accession>A0A1M6WE86</accession>
<dbReference type="InterPro" id="IPR008969">
    <property type="entry name" value="CarboxyPept-like_regulatory"/>
</dbReference>
<dbReference type="Gene3D" id="2.170.130.10">
    <property type="entry name" value="TonB-dependent receptor, plug domain"/>
    <property type="match status" value="1"/>
</dbReference>
<keyword evidence="5 7" id="KW-0472">Membrane</keyword>
<dbReference type="RefSeq" id="WP_072930791.1">
    <property type="nucleotide sequence ID" value="NZ_BMFL01000015.1"/>
</dbReference>
<dbReference type="EMBL" id="FRBH01000004">
    <property type="protein sequence ID" value="SHK91997.1"/>
    <property type="molecule type" value="Genomic_DNA"/>
</dbReference>
<evidence type="ECO:0000256" key="1">
    <source>
        <dbReference type="ARBA" id="ARBA00004571"/>
    </source>
</evidence>
<keyword evidence="6 7" id="KW-0998">Cell outer membrane</keyword>
<evidence type="ECO:0000256" key="8">
    <source>
        <dbReference type="SAM" id="MobiDB-lite"/>
    </source>
</evidence>
<dbReference type="PROSITE" id="PS52016">
    <property type="entry name" value="TONB_DEPENDENT_REC_3"/>
    <property type="match status" value="1"/>
</dbReference>
<evidence type="ECO:0000313" key="12">
    <source>
        <dbReference type="EMBL" id="SHK91997.1"/>
    </source>
</evidence>
<comment type="similarity">
    <text evidence="7">Belongs to the TonB-dependent receptor family.</text>
</comment>
<dbReference type="PANTHER" id="PTHR40980">
    <property type="entry name" value="PLUG DOMAIN-CONTAINING PROTEIN"/>
    <property type="match status" value="1"/>
</dbReference>
<keyword evidence="2 7" id="KW-0813">Transport</keyword>
<name>A0A1M6WE86_9FLAO</name>
<evidence type="ECO:0000256" key="4">
    <source>
        <dbReference type="ARBA" id="ARBA00022692"/>
    </source>
</evidence>
<dbReference type="Proteomes" id="UP000184120">
    <property type="component" value="Unassembled WGS sequence"/>
</dbReference>
<dbReference type="Gene3D" id="2.40.170.20">
    <property type="entry name" value="TonB-dependent receptor, beta-barrel domain"/>
    <property type="match status" value="1"/>
</dbReference>